<evidence type="ECO:0008006" key="3">
    <source>
        <dbReference type="Google" id="ProtNLM"/>
    </source>
</evidence>
<name>A0AB38RQ29_RHOSG</name>
<dbReference type="AlphaFoldDB" id="A0AB38RQ29"/>
<evidence type="ECO:0000313" key="1">
    <source>
        <dbReference type="EMBL" id="UPU46734.1"/>
    </source>
</evidence>
<dbReference type="EMBL" id="CP096567">
    <property type="protein sequence ID" value="UPU46734.1"/>
    <property type="molecule type" value="Genomic_DNA"/>
</dbReference>
<organism evidence="1 2">
    <name type="scientific">Rhodococcus qingshengii JCM 15477</name>
    <dbReference type="NCBI Taxonomy" id="1303681"/>
    <lineage>
        <taxon>Bacteria</taxon>
        <taxon>Bacillati</taxon>
        <taxon>Actinomycetota</taxon>
        <taxon>Actinomycetes</taxon>
        <taxon>Mycobacteriales</taxon>
        <taxon>Nocardiaceae</taxon>
        <taxon>Rhodococcus</taxon>
        <taxon>Rhodococcus erythropolis group</taxon>
    </lineage>
</organism>
<sequence length="81" mass="8089">MMPGAELNLSAPVIFAVPAPAAGHDALPPLEVKFTVPVLLAVTVCVVPVGHGAGSAGGDVDDAATSDYMSSTVGDFDTSHR</sequence>
<reference evidence="2" key="1">
    <citation type="journal article" date="2022" name="Environ. Microbiol.">
        <title>Functional analysis, diversity, and distribution of carbendazim hydrolases MheI and CbmA, responsible for the initial step in carbendazim degradation.</title>
        <authorList>
            <person name="Zhang M."/>
            <person name="Bai X."/>
            <person name="Li Q."/>
            <person name="Zhang L."/>
            <person name="Zhu Q."/>
            <person name="Gao S."/>
            <person name="Ke Z."/>
            <person name="Jiang M."/>
            <person name="Hu J."/>
            <person name="Qiu J."/>
            <person name="Hong Q."/>
        </authorList>
    </citation>
    <scope>NUCLEOTIDE SEQUENCE [LARGE SCALE GENOMIC DNA]</scope>
    <source>
        <strain evidence="2">djl-6</strain>
    </source>
</reference>
<keyword evidence="2" id="KW-1185">Reference proteome</keyword>
<protein>
    <recommendedName>
        <fullName evidence="3">Secreted protein</fullName>
    </recommendedName>
</protein>
<dbReference type="Proteomes" id="UP000831484">
    <property type="component" value="Plasmid pdjl-6-4"/>
</dbReference>
<geneLocation type="plasmid" evidence="1 2">
    <name>pdjl-6-4</name>
</geneLocation>
<accession>A0AB38RQ29</accession>
<proteinExistence type="predicted"/>
<keyword evidence="1" id="KW-0614">Plasmid</keyword>
<evidence type="ECO:0000313" key="2">
    <source>
        <dbReference type="Proteomes" id="UP000831484"/>
    </source>
</evidence>
<dbReference type="RefSeq" id="WP_248671243.1">
    <property type="nucleotide sequence ID" value="NZ_CP096567.1"/>
</dbReference>
<gene>
    <name evidence="1" type="ORF">M0639_31500</name>
</gene>